<evidence type="ECO:0000256" key="1">
    <source>
        <dbReference type="SAM" id="Phobius"/>
    </source>
</evidence>
<gene>
    <name evidence="2" type="ORF">FYJ84_03510</name>
</gene>
<sequence length="189" mass="20198">MDKHKTVRNHIAAAKGWLSQAEESLEQENDIRGDLNLMLAQAELRSAQEKQPQKAWLLWSRRLLPLAAALCIAAGYVAYLRPEPKVPAVPPAMPVAAERTVEAGREAGSASIEPVAGDYHEAPVAAVPEMAVAESPDQGRDALLYRQVAGTEAVPEAAGQEAKPAAVQAAVPDIELQKLMQAAGNVLRE</sequence>
<dbReference type="EMBL" id="VUNR01000004">
    <property type="protein sequence ID" value="MSU08059.1"/>
    <property type="molecule type" value="Genomic_DNA"/>
</dbReference>
<protein>
    <submittedName>
        <fullName evidence="2">Uncharacterized protein</fullName>
    </submittedName>
</protein>
<name>A0A6I2UEE7_9FIRM</name>
<accession>A0A6I2UEE7</accession>
<reference evidence="2 3" key="1">
    <citation type="submission" date="2019-08" db="EMBL/GenBank/DDBJ databases">
        <title>In-depth cultivation of the pig gut microbiome towards novel bacterial diversity and tailored functional studies.</title>
        <authorList>
            <person name="Wylensek D."/>
            <person name="Hitch T.C.A."/>
            <person name="Clavel T."/>
        </authorList>
    </citation>
    <scope>NUCLEOTIDE SEQUENCE [LARGE SCALE GENOMIC DNA]</scope>
    <source>
        <strain evidence="2 3">WCA-693-APC-5D-A</strain>
    </source>
</reference>
<dbReference type="RefSeq" id="WP_154406203.1">
    <property type="nucleotide sequence ID" value="NZ_VUNR01000004.1"/>
</dbReference>
<dbReference type="AlphaFoldDB" id="A0A6I2UEE7"/>
<dbReference type="GeneID" id="96777973"/>
<feature type="transmembrane region" description="Helical" evidence="1">
    <location>
        <begin position="63"/>
        <end position="80"/>
    </location>
</feature>
<evidence type="ECO:0000313" key="2">
    <source>
        <dbReference type="EMBL" id="MSU08059.1"/>
    </source>
</evidence>
<organism evidence="2 3">
    <name type="scientific">Anaerovibrio slackiae</name>
    <dbReference type="NCBI Taxonomy" id="2652309"/>
    <lineage>
        <taxon>Bacteria</taxon>
        <taxon>Bacillati</taxon>
        <taxon>Bacillota</taxon>
        <taxon>Negativicutes</taxon>
        <taxon>Selenomonadales</taxon>
        <taxon>Selenomonadaceae</taxon>
        <taxon>Anaerovibrio</taxon>
    </lineage>
</organism>
<comment type="caution">
    <text evidence="2">The sequence shown here is derived from an EMBL/GenBank/DDBJ whole genome shotgun (WGS) entry which is preliminary data.</text>
</comment>
<keyword evidence="1" id="KW-1133">Transmembrane helix</keyword>
<keyword evidence="1" id="KW-0472">Membrane</keyword>
<dbReference type="Proteomes" id="UP000433181">
    <property type="component" value="Unassembled WGS sequence"/>
</dbReference>
<keyword evidence="1" id="KW-0812">Transmembrane</keyword>
<proteinExistence type="predicted"/>
<evidence type="ECO:0000313" key="3">
    <source>
        <dbReference type="Proteomes" id="UP000433181"/>
    </source>
</evidence>
<keyword evidence="3" id="KW-1185">Reference proteome</keyword>